<feature type="chain" id="PRO_5009528556" description="Secretion system C-terminal sorting domain-containing protein" evidence="1">
    <location>
        <begin position="24"/>
        <end position="828"/>
    </location>
</feature>
<dbReference type="AlphaFoldDB" id="A0A1F7FAT6"/>
<dbReference type="InterPro" id="IPR026444">
    <property type="entry name" value="Secre_tail"/>
</dbReference>
<dbReference type="Proteomes" id="UP000179243">
    <property type="component" value="Unassembled WGS sequence"/>
</dbReference>
<dbReference type="NCBIfam" id="TIGR04183">
    <property type="entry name" value="Por_Secre_tail"/>
    <property type="match status" value="1"/>
</dbReference>
<organism evidence="3 4">
    <name type="scientific">Candidatus Raymondbacteria bacterium RIFOXYD12_FULL_49_13</name>
    <dbReference type="NCBI Taxonomy" id="1817890"/>
    <lineage>
        <taxon>Bacteria</taxon>
        <taxon>Raymondiibacteriota</taxon>
    </lineage>
</organism>
<evidence type="ECO:0000259" key="2">
    <source>
        <dbReference type="Pfam" id="PF18962"/>
    </source>
</evidence>
<proteinExistence type="predicted"/>
<name>A0A1F7FAT6_UNCRA</name>
<feature type="signal peptide" evidence="1">
    <location>
        <begin position="1"/>
        <end position="23"/>
    </location>
</feature>
<feature type="domain" description="Secretion system C-terminal sorting" evidence="2">
    <location>
        <begin position="748"/>
        <end position="823"/>
    </location>
</feature>
<dbReference type="Gene3D" id="2.60.40.10">
    <property type="entry name" value="Immunoglobulins"/>
    <property type="match status" value="1"/>
</dbReference>
<evidence type="ECO:0000313" key="4">
    <source>
        <dbReference type="Proteomes" id="UP000179243"/>
    </source>
</evidence>
<sequence length="828" mass="89845">MNTFSWSASIAVFLFICCAPLHATRWLLVDFGKDSASTTFGTEYPTWNQLLAPAGAQYADPDGDTAHWGISTRSFAGVKGATPITFKRGHKVVATFYNTSGSSVSAGPRISFTDQDSCSQTETFDTPWYGMYWEQNGYTGRSIPGHQTGEIHFNIADSAWLLAYLQVPSVGDHYCVAIARWNVALVLTKIELTDEVDSIAPEAPANLQAAMISLSQGSGNCGIQLTWDEAIDLPGGDAYTAGISRYFIYRNGEFYACLNGYWLNYWRKYPPLRYRDMSVAPNTHYTYEVTGVDRAVNGMYVTHYSTSRMGNESPAAMVEITTPSFSTGNLINPYDEIAYQGAFKLPSGGTNYRSWNYAYEGLAYFPDGNPGYDDALELPGSLYGIGHPYSMNVSEVNIPLPVVSSTLSLLPRATALKPFTDALGLIFGAGVIHANSFTGMEYHPGHDAIGEGIYVGSCGTDYSPPSSFAGHGAFNLDMTQGYGPWYIGAMPGDSGKISPALSSKVIFPAPQDWADSMTNGRSLILGRTRVSGVGEPCAGPNLYAVAPWESGSLAADSTALLATRMLSYAPMPDTGMRWIVNFNMITGFSGGAWLSSNGKSAIAIVGKRSIGEDWYGTDGGILQSGAWGNDLDWPRTQCGPCGSKGPHSTGEKKCMYLYNPEDLNKVINGQMQPWDPQPYMIWDITDRLYRNQGGDIAFDRERGYLYAIEENGEGVNGPSLVHVWKVASETTAADKTRETALAEAVMQVFPNPFNPSMAIKIAHRDPGAVNAEVKIYNVHGKLVQKLKATGHQLATGITWDASNLPSGTYILRAELGGNVYTKQAVLLQ</sequence>
<accession>A0A1F7FAT6</accession>
<dbReference type="EMBL" id="MFYX01000084">
    <property type="protein sequence ID" value="OGK03632.1"/>
    <property type="molecule type" value="Genomic_DNA"/>
</dbReference>
<dbReference type="InterPro" id="IPR013783">
    <property type="entry name" value="Ig-like_fold"/>
</dbReference>
<protein>
    <recommendedName>
        <fullName evidence="2">Secretion system C-terminal sorting domain-containing protein</fullName>
    </recommendedName>
</protein>
<reference evidence="3 4" key="1">
    <citation type="journal article" date="2016" name="Nat. Commun.">
        <title>Thousands of microbial genomes shed light on interconnected biogeochemical processes in an aquifer system.</title>
        <authorList>
            <person name="Anantharaman K."/>
            <person name="Brown C.T."/>
            <person name="Hug L.A."/>
            <person name="Sharon I."/>
            <person name="Castelle C.J."/>
            <person name="Probst A.J."/>
            <person name="Thomas B.C."/>
            <person name="Singh A."/>
            <person name="Wilkins M.J."/>
            <person name="Karaoz U."/>
            <person name="Brodie E.L."/>
            <person name="Williams K.H."/>
            <person name="Hubbard S.S."/>
            <person name="Banfield J.F."/>
        </authorList>
    </citation>
    <scope>NUCLEOTIDE SEQUENCE [LARGE SCALE GENOMIC DNA]</scope>
</reference>
<evidence type="ECO:0000313" key="3">
    <source>
        <dbReference type="EMBL" id="OGK03632.1"/>
    </source>
</evidence>
<evidence type="ECO:0000256" key="1">
    <source>
        <dbReference type="SAM" id="SignalP"/>
    </source>
</evidence>
<gene>
    <name evidence="3" type="ORF">A2519_02540</name>
</gene>
<dbReference type="Pfam" id="PF18962">
    <property type="entry name" value="Por_Secre_tail"/>
    <property type="match status" value="1"/>
</dbReference>
<comment type="caution">
    <text evidence="3">The sequence shown here is derived from an EMBL/GenBank/DDBJ whole genome shotgun (WGS) entry which is preliminary data.</text>
</comment>
<keyword evidence="1" id="KW-0732">Signal</keyword>